<gene>
    <name evidence="3" type="ORF">PGLA1383_LOCUS24816</name>
</gene>
<dbReference type="OrthoDB" id="436428at2759"/>
<dbReference type="Gene3D" id="1.10.287.110">
    <property type="entry name" value="DnaJ domain"/>
    <property type="match status" value="1"/>
</dbReference>
<dbReference type="EMBL" id="CAJNNV010019917">
    <property type="protein sequence ID" value="CAE8606857.1"/>
    <property type="molecule type" value="Genomic_DNA"/>
</dbReference>
<feature type="coiled-coil region" evidence="1">
    <location>
        <begin position="306"/>
        <end position="349"/>
    </location>
</feature>
<dbReference type="AlphaFoldDB" id="A0A813EXZ6"/>
<dbReference type="InterPro" id="IPR036869">
    <property type="entry name" value="J_dom_sf"/>
</dbReference>
<accession>A0A813EXZ6</accession>
<organism evidence="3 4">
    <name type="scientific">Polarella glacialis</name>
    <name type="common">Dinoflagellate</name>
    <dbReference type="NCBI Taxonomy" id="89957"/>
    <lineage>
        <taxon>Eukaryota</taxon>
        <taxon>Sar</taxon>
        <taxon>Alveolata</taxon>
        <taxon>Dinophyceae</taxon>
        <taxon>Suessiales</taxon>
        <taxon>Suessiaceae</taxon>
        <taxon>Polarella</taxon>
    </lineage>
</organism>
<name>A0A813EXZ6_POLGL</name>
<comment type="caution">
    <text evidence="3">The sequence shown here is derived from an EMBL/GenBank/DDBJ whole genome shotgun (WGS) entry which is preliminary data.</text>
</comment>
<keyword evidence="1" id="KW-0175">Coiled coil</keyword>
<feature type="region of interest" description="Disordered" evidence="2">
    <location>
        <begin position="157"/>
        <end position="211"/>
    </location>
</feature>
<feature type="region of interest" description="Disordered" evidence="2">
    <location>
        <begin position="1"/>
        <end position="31"/>
    </location>
</feature>
<sequence>MHGQAFGGASSSRPGGRQGYAQDSDNYSLSSDFEDLDVDLDLASPPARPDSAAPIFQFGVPSYAPAASVFATTPSPAPSASIFQFGTGSSSSSSASPSQGVFSFGTAFSTEASSGGLFAFGAASSTGPSSAPCSFGGAQADGPASISAADAASPAAFSVGSAPRGSRGAKGPLRQRAKAAPPAVPLGFPEEAPAPHGPANADSPDESLGSAAWSGVRFSPVEACLQEARRHLADQQLPAALRACLPVLDGPASAVEMIRLCITSWEQEERKLVVRHEGETNSLTCKFMAARDRADKLNDQKAAKDLEILKERRLRIEAENRAALLRQRHNEVVQENYFLQQQLRRAEQQKARQPPTREEVVRQLAKFECAPLQECDHQDRASLKKKLLLKWHPDKQPSCTHASLATQVMQELQNRAEWSW</sequence>
<protein>
    <recommendedName>
        <fullName evidence="5">J domain-containing protein</fullName>
    </recommendedName>
</protein>
<feature type="compositionally biased region" description="Polar residues" evidence="2">
    <location>
        <begin position="21"/>
        <end position="31"/>
    </location>
</feature>
<evidence type="ECO:0000256" key="1">
    <source>
        <dbReference type="SAM" id="Coils"/>
    </source>
</evidence>
<keyword evidence="4" id="KW-1185">Reference proteome</keyword>
<evidence type="ECO:0000256" key="2">
    <source>
        <dbReference type="SAM" id="MobiDB-lite"/>
    </source>
</evidence>
<evidence type="ECO:0000313" key="4">
    <source>
        <dbReference type="Proteomes" id="UP000654075"/>
    </source>
</evidence>
<proteinExistence type="predicted"/>
<reference evidence="3" key="1">
    <citation type="submission" date="2021-02" db="EMBL/GenBank/DDBJ databases">
        <authorList>
            <person name="Dougan E. K."/>
            <person name="Rhodes N."/>
            <person name="Thang M."/>
            <person name="Chan C."/>
        </authorList>
    </citation>
    <scope>NUCLEOTIDE SEQUENCE</scope>
</reference>
<dbReference type="Proteomes" id="UP000654075">
    <property type="component" value="Unassembled WGS sequence"/>
</dbReference>
<evidence type="ECO:0008006" key="5">
    <source>
        <dbReference type="Google" id="ProtNLM"/>
    </source>
</evidence>
<evidence type="ECO:0000313" key="3">
    <source>
        <dbReference type="EMBL" id="CAE8606857.1"/>
    </source>
</evidence>